<evidence type="ECO:0000313" key="3">
    <source>
        <dbReference type="EMBL" id="BFO74671.1"/>
    </source>
</evidence>
<organism evidence="3">
    <name type="scientific">Prevotella sp. GTC17254</name>
    <dbReference type="NCBI Taxonomy" id="3236794"/>
    <lineage>
        <taxon>Bacteria</taxon>
        <taxon>Pseudomonadati</taxon>
        <taxon>Bacteroidota</taxon>
        <taxon>Bacteroidia</taxon>
        <taxon>Bacteroidales</taxon>
        <taxon>Prevotellaceae</taxon>
        <taxon>Prevotella</taxon>
    </lineage>
</organism>
<dbReference type="PANTHER" id="PTHR43280">
    <property type="entry name" value="ARAC-FAMILY TRANSCRIPTIONAL REGULATOR"/>
    <property type="match status" value="1"/>
</dbReference>
<dbReference type="GO" id="GO:0043565">
    <property type="term" value="F:sequence-specific DNA binding"/>
    <property type="evidence" value="ECO:0007669"/>
    <property type="project" value="InterPro"/>
</dbReference>
<name>A0AB33IXM1_9BACT</name>
<dbReference type="PROSITE" id="PS01124">
    <property type="entry name" value="HTH_ARAC_FAMILY_2"/>
    <property type="match status" value="1"/>
</dbReference>
<dbReference type="AlphaFoldDB" id="A0AB33IXM1"/>
<dbReference type="Gene3D" id="1.10.10.60">
    <property type="entry name" value="Homeodomain-like"/>
    <property type="match status" value="1"/>
</dbReference>
<dbReference type="EMBL" id="AP035786">
    <property type="protein sequence ID" value="BFO74671.1"/>
    <property type="molecule type" value="Genomic_DNA"/>
</dbReference>
<evidence type="ECO:0000259" key="2">
    <source>
        <dbReference type="PROSITE" id="PS01124"/>
    </source>
</evidence>
<accession>A0AB33IXM1</accession>
<gene>
    <name evidence="3" type="ORF">GTC17254_22680</name>
</gene>
<dbReference type="PANTHER" id="PTHR43280:SF32">
    <property type="entry name" value="TRANSCRIPTIONAL REGULATORY PROTEIN"/>
    <property type="match status" value="1"/>
</dbReference>
<feature type="domain" description="HTH araC/xylS-type" evidence="2">
    <location>
        <begin position="190"/>
        <end position="275"/>
    </location>
</feature>
<protein>
    <submittedName>
        <fullName evidence="3">AraC family transcriptional regulator</fullName>
    </submittedName>
</protein>
<dbReference type="GO" id="GO:0003700">
    <property type="term" value="F:DNA-binding transcription factor activity"/>
    <property type="evidence" value="ECO:0007669"/>
    <property type="project" value="InterPro"/>
</dbReference>
<dbReference type="SMART" id="SM00342">
    <property type="entry name" value="HTH_ARAC"/>
    <property type="match status" value="1"/>
</dbReference>
<dbReference type="InterPro" id="IPR018060">
    <property type="entry name" value="HTH_AraC"/>
</dbReference>
<reference evidence="3" key="1">
    <citation type="submission" date="2024-07" db="EMBL/GenBank/DDBJ databases">
        <title>Complete genome sequence of Prevotella sp. YM-2024 GTC17254.</title>
        <authorList>
            <person name="Hayashi M."/>
            <person name="Muto Y."/>
            <person name="Tanaka K."/>
            <person name="Niwa H."/>
        </authorList>
    </citation>
    <scope>NUCLEOTIDE SEQUENCE</scope>
    <source>
        <strain evidence="3">GTC17254</strain>
    </source>
</reference>
<proteinExistence type="predicted"/>
<keyword evidence="1" id="KW-0238">DNA-binding</keyword>
<evidence type="ECO:0000256" key="1">
    <source>
        <dbReference type="ARBA" id="ARBA00023125"/>
    </source>
</evidence>
<sequence length="293" mass="33528">MEHKTTYIETVHSCNRLFNEKTLHPLVSVIDLANAHERERLRLDCYSVMLCEQTSGDLASSRMECDFADGTMLFRAPDKMVPIETSTHSNRSGRLLVFHPDLFCGTKLGKKIHEYTFFKYKLTEALHLSQPERVRILAIFDGIKAELEWGVDCFSQSIICNKLELLLTYCSRYYIRQMVLRRDSIDKTVEKVTENIDAYIMQGRLATDGKPCTCKFAAPLGLSSAYLNDVLQHETGLPFEALVESRRLRMARQQLTSGVKTDADIAAWLGYANTALMYSLTSFNESTRRFSYK</sequence>